<dbReference type="FunCoup" id="A0A3B5QEP0">
    <property type="interactions" value="12"/>
</dbReference>
<proteinExistence type="inferred from homology"/>
<comment type="similarity">
    <text evidence="1">Belongs to the heat shock protein 70 family.</text>
</comment>
<evidence type="ECO:0000256" key="2">
    <source>
        <dbReference type="ARBA" id="ARBA00022741"/>
    </source>
</evidence>
<dbReference type="PANTHER" id="PTHR14187">
    <property type="entry name" value="ALPHA KINASE/ELONGATION FACTOR 2 KINASE"/>
    <property type="match status" value="1"/>
</dbReference>
<dbReference type="CDD" id="cd10229">
    <property type="entry name" value="ASKHA_NBD_HSP70_HSPA12"/>
    <property type="match status" value="1"/>
</dbReference>
<dbReference type="InterPro" id="IPR043129">
    <property type="entry name" value="ATPase_NBD"/>
</dbReference>
<keyword evidence="5" id="KW-1185">Reference proteome</keyword>
<reference evidence="5" key="1">
    <citation type="submission" date="2012-01" db="EMBL/GenBank/DDBJ databases">
        <authorList>
            <person name="Walter R."/>
            <person name="Schartl M."/>
            <person name="Warren W."/>
        </authorList>
    </citation>
    <scope>NUCLEOTIDE SEQUENCE [LARGE SCALE GENOMIC DNA]</scope>
    <source>
        <strain evidence="5">JP 163 A</strain>
    </source>
</reference>
<dbReference type="AlphaFoldDB" id="A0A3B5QEP0"/>
<protein>
    <submittedName>
        <fullName evidence="4">Heat shock 70 kDa protein 12A-like</fullName>
    </submittedName>
</protein>
<dbReference type="PANTHER" id="PTHR14187:SF5">
    <property type="entry name" value="HEAT SHOCK 70 KDA PROTEIN 12A"/>
    <property type="match status" value="1"/>
</dbReference>
<evidence type="ECO:0000313" key="5">
    <source>
        <dbReference type="Proteomes" id="UP000002852"/>
    </source>
</evidence>
<dbReference type="GO" id="GO:0005524">
    <property type="term" value="F:ATP binding"/>
    <property type="evidence" value="ECO:0007669"/>
    <property type="project" value="UniProtKB-KW"/>
</dbReference>
<evidence type="ECO:0000256" key="1">
    <source>
        <dbReference type="ARBA" id="ARBA00007381"/>
    </source>
</evidence>
<evidence type="ECO:0000313" key="4">
    <source>
        <dbReference type="Ensembl" id="ENSXMAP00000028694.1"/>
    </source>
</evidence>
<keyword evidence="3" id="KW-0067">ATP-binding</keyword>
<dbReference type="InParanoid" id="A0A3B5QEP0"/>
<dbReference type="Ensembl" id="ENSXMAT00000038531.1">
    <property type="protein sequence ID" value="ENSXMAP00000028694.1"/>
    <property type="gene ID" value="ENSXMAG00000028763.1"/>
</dbReference>
<sequence>MGDSYVIALDFGTAYSGYAFNITTSEQESDPRIKSWGADHGLDTPKTSTCILFDQNEEFLKFGYEAKTTYIKMRGEEAKKHYFFEGFKMALYGKNFKIKAANNKEMTALKVFSESLRFLKDDALKTINSKAPGQNFTPSDFTWVLTVPAIWDESAKQFMREAATQAGIVTEGTEDKLMIALEPEAASVWCKKLPSDGFITENHNSNSLDQTKGFQTIIVDCGGGTIDITVHKILNNGALKEKHRASGNNLGGQTVDRKFQEFLREIFTDGVWDEYEETYPSEVQKMIFEFSRLKQVDEDIEIPCPFNLGKLARRKKDIEKFFESVQGASWNKGVIKISREKLRSFYDESLQGMTKSLKEILEKDLKIDFILLVGGFAESKILRQHIIEQFVGKYKILCPARPQEAILRGAVEFGRNPKIVTCRRSRFTYGVAVLKKFDESEHKQEKKLLADGKEWCKDIFKKLLEVGQDVAWDETREHLLNAADPKQTQMSVRLFRTEKKNPEYVDDSGVEEIGSFVVKLCNSKTNQERKVKIELNFGSAIRATGTDLNTGKKSTLKFEFKNV</sequence>
<dbReference type="InterPro" id="IPR013126">
    <property type="entry name" value="Hsp_70_fam"/>
</dbReference>
<dbReference type="Pfam" id="PF00012">
    <property type="entry name" value="HSP70"/>
    <property type="match status" value="1"/>
</dbReference>
<dbReference type="Gene3D" id="3.30.420.40">
    <property type="match status" value="2"/>
</dbReference>
<dbReference type="Proteomes" id="UP000002852">
    <property type="component" value="Unassembled WGS sequence"/>
</dbReference>
<accession>A0A3B5QEP0</accession>
<dbReference type="GO" id="GO:0140662">
    <property type="term" value="F:ATP-dependent protein folding chaperone"/>
    <property type="evidence" value="ECO:0007669"/>
    <property type="project" value="InterPro"/>
</dbReference>
<keyword evidence="2" id="KW-0547">Nucleotide-binding</keyword>
<dbReference type="STRING" id="8083.ENSXMAP00000028694"/>
<reference evidence="5" key="2">
    <citation type="journal article" date="2013" name="Nat. Genet.">
        <title>The genome of the platyfish, Xiphophorus maculatus, provides insights into evolutionary adaptation and several complex traits.</title>
        <authorList>
            <person name="Schartl M."/>
            <person name="Walter R.B."/>
            <person name="Shen Y."/>
            <person name="Garcia T."/>
            <person name="Catchen J."/>
            <person name="Amores A."/>
            <person name="Braasch I."/>
            <person name="Chalopin D."/>
            <person name="Volff J.N."/>
            <person name="Lesch K.P."/>
            <person name="Bisazza A."/>
            <person name="Minx P."/>
            <person name="Hillier L."/>
            <person name="Wilson R.K."/>
            <person name="Fuerstenberg S."/>
            <person name="Boore J."/>
            <person name="Searle S."/>
            <person name="Postlethwait J.H."/>
            <person name="Warren W.C."/>
        </authorList>
    </citation>
    <scope>NUCLEOTIDE SEQUENCE [LARGE SCALE GENOMIC DNA]</scope>
    <source>
        <strain evidence="5">JP 163 A</strain>
    </source>
</reference>
<dbReference type="SUPFAM" id="SSF53067">
    <property type="entry name" value="Actin-like ATPase domain"/>
    <property type="match status" value="2"/>
</dbReference>
<reference evidence="4" key="3">
    <citation type="submission" date="2025-08" db="UniProtKB">
        <authorList>
            <consortium name="Ensembl"/>
        </authorList>
    </citation>
    <scope>IDENTIFICATION</scope>
    <source>
        <strain evidence="4">JP 163 A</strain>
    </source>
</reference>
<reference evidence="4" key="4">
    <citation type="submission" date="2025-09" db="UniProtKB">
        <authorList>
            <consortium name="Ensembl"/>
        </authorList>
    </citation>
    <scope>IDENTIFICATION</scope>
    <source>
        <strain evidence="4">JP 163 A</strain>
    </source>
</reference>
<organism evidence="4 5">
    <name type="scientific">Xiphophorus maculatus</name>
    <name type="common">Southern platyfish</name>
    <name type="synonym">Platypoecilus maculatus</name>
    <dbReference type="NCBI Taxonomy" id="8083"/>
    <lineage>
        <taxon>Eukaryota</taxon>
        <taxon>Metazoa</taxon>
        <taxon>Chordata</taxon>
        <taxon>Craniata</taxon>
        <taxon>Vertebrata</taxon>
        <taxon>Euteleostomi</taxon>
        <taxon>Actinopterygii</taxon>
        <taxon>Neopterygii</taxon>
        <taxon>Teleostei</taxon>
        <taxon>Neoteleostei</taxon>
        <taxon>Acanthomorphata</taxon>
        <taxon>Ovalentaria</taxon>
        <taxon>Atherinomorphae</taxon>
        <taxon>Cyprinodontiformes</taxon>
        <taxon>Poeciliidae</taxon>
        <taxon>Poeciliinae</taxon>
        <taxon>Xiphophorus</taxon>
    </lineage>
</organism>
<name>A0A3B5QEP0_XIPMA</name>
<dbReference type="GeneTree" id="ENSGT00940000154551"/>
<evidence type="ECO:0000256" key="3">
    <source>
        <dbReference type="ARBA" id="ARBA00022840"/>
    </source>
</evidence>